<dbReference type="Proteomes" id="UP000824533">
    <property type="component" value="Linkage Group LG21"/>
</dbReference>
<keyword evidence="2" id="KW-1185">Reference proteome</keyword>
<gene>
    <name evidence="1" type="ORF">K1T71_011931</name>
</gene>
<sequence length="562" mass="65161">MDRAGDISELEKNKIGIINKSHKRTKRNKKLNKVTKNGIINSLDEFVQNSTLHGLRYIGDKNLSNIEKCFWLIVVTTSITICGFLIRNVWVKWQNSIIITLNEELVPVDSVYYPSLTICPQIKIRENSFKFEAEREYYQDFMWSGYDETPTERIRLGRVADIALVCDDDLRAGIVNIPISNHTVKINSILDVALDFEDIFESCEWNTNSIACESLFQKVLIRDGVCFTMNALDEDKIIRSENVMSRHFLSNKNYRENLSSVYPIRGSANDATPEFAVTLREYLDYDDKSCKRYSTGFFVYYHDPADMPHASIHSYSVKTNQIMSLALKFDSVSSSEDVKSYPIKTRKCYFPDEPYLIFFLTYTESNCRLECFTNYTKQLCGCVAFYMPRDNATRVCPAHYMYCVDVAQILLYGSLQPKKLERFINMYSYKRDSMNVSLIDKGKELATACACLPICNSVNYNADVMKMDYDFEYYFDFYCTYLEICNNRNKSYTYSKIEWIFKDPSYVGMIRSNMFGVTDFIAQCGGLLGLFLGFSFLTVVEIVYYITLRLGCIIRRENLNVN</sequence>
<evidence type="ECO:0000313" key="1">
    <source>
        <dbReference type="EMBL" id="KAJ0172792.1"/>
    </source>
</evidence>
<organism evidence="1 2">
    <name type="scientific">Dendrolimus kikuchii</name>
    <dbReference type="NCBI Taxonomy" id="765133"/>
    <lineage>
        <taxon>Eukaryota</taxon>
        <taxon>Metazoa</taxon>
        <taxon>Ecdysozoa</taxon>
        <taxon>Arthropoda</taxon>
        <taxon>Hexapoda</taxon>
        <taxon>Insecta</taxon>
        <taxon>Pterygota</taxon>
        <taxon>Neoptera</taxon>
        <taxon>Endopterygota</taxon>
        <taxon>Lepidoptera</taxon>
        <taxon>Glossata</taxon>
        <taxon>Ditrysia</taxon>
        <taxon>Bombycoidea</taxon>
        <taxon>Lasiocampidae</taxon>
        <taxon>Dendrolimus</taxon>
    </lineage>
</organism>
<dbReference type="EMBL" id="CM034407">
    <property type="protein sequence ID" value="KAJ0172792.1"/>
    <property type="molecule type" value="Genomic_DNA"/>
</dbReference>
<proteinExistence type="predicted"/>
<evidence type="ECO:0000313" key="2">
    <source>
        <dbReference type="Proteomes" id="UP000824533"/>
    </source>
</evidence>
<comment type="caution">
    <text evidence="1">The sequence shown here is derived from an EMBL/GenBank/DDBJ whole genome shotgun (WGS) entry which is preliminary data.</text>
</comment>
<reference evidence="1 2" key="1">
    <citation type="journal article" date="2021" name="Front. Genet.">
        <title>Chromosome-Level Genome Assembly Reveals Significant Gene Expansion in the Toll and IMD Signaling Pathways of Dendrolimus kikuchii.</title>
        <authorList>
            <person name="Zhou J."/>
            <person name="Wu P."/>
            <person name="Xiong Z."/>
            <person name="Liu N."/>
            <person name="Zhao N."/>
            <person name="Ji M."/>
            <person name="Qiu Y."/>
            <person name="Yang B."/>
        </authorList>
    </citation>
    <scope>NUCLEOTIDE SEQUENCE [LARGE SCALE GENOMIC DNA]</scope>
    <source>
        <strain evidence="1">Ann1</strain>
    </source>
</reference>
<protein>
    <submittedName>
        <fullName evidence="1">Uncharacterized protein</fullName>
    </submittedName>
</protein>
<name>A0ACC1CMS1_9NEOP</name>
<accession>A0ACC1CMS1</accession>